<proteinExistence type="inferred from homology"/>
<evidence type="ECO:0000256" key="3">
    <source>
        <dbReference type="ARBA" id="ARBA00011890"/>
    </source>
</evidence>
<evidence type="ECO:0000256" key="9">
    <source>
        <dbReference type="ARBA" id="ARBA00030757"/>
    </source>
</evidence>
<dbReference type="PROSITE" id="PS01279">
    <property type="entry name" value="PCMT"/>
    <property type="match status" value="1"/>
</dbReference>
<sequence>MTTEHEWHKHARELAGTIVADGVLTDPAWRAALEAVPRHVFVPRFSVQRADGVWVETTTADAGWLHTVYSDTPLVTALAELEDGRRVPLSSSTKPGLMVRMLEALDVHDGHRVLEIGTGTGYNAGLLSHRLGAAHVFSVEIEADLVGLARERLAGLGHTPTLVAGDGAAGLPNAAPYDRIIATCSVSMVPSAWAAQVRDGGLVLVDVKRGVHAGNLVLLRRIGNRLEGRFLPKWAGFMAMRDATGTSFAAPSLRVDLECGRRSVTRLDPRPWTASVPWFLAQLRLPRNITFGYRGAGPEWATFTGEDGSWCAVSLAADDEGLREVRQGGPVAIWDHVESVHELWQRFGRPGWDRLGLTVHDDGRHRVWLDDPDSSQQWVLPPLR</sequence>
<dbReference type="HOGENOM" id="CLU_037629_0_1_11"/>
<dbReference type="GO" id="GO:0032259">
    <property type="term" value="P:methylation"/>
    <property type="evidence" value="ECO:0007669"/>
    <property type="project" value="UniProtKB-KW"/>
</dbReference>
<organism evidence="12 13">
    <name type="scientific">Saccharomonospora xinjiangensis XJ-54</name>
    <dbReference type="NCBI Taxonomy" id="882086"/>
    <lineage>
        <taxon>Bacteria</taxon>
        <taxon>Bacillati</taxon>
        <taxon>Actinomycetota</taxon>
        <taxon>Actinomycetes</taxon>
        <taxon>Pseudonocardiales</taxon>
        <taxon>Pseudonocardiaceae</taxon>
        <taxon>Saccharomonospora</taxon>
    </lineage>
</organism>
<dbReference type="Pfam" id="PF01135">
    <property type="entry name" value="PCMT"/>
    <property type="match status" value="1"/>
</dbReference>
<dbReference type="RefSeq" id="WP_006238355.1">
    <property type="nucleotide sequence ID" value="NZ_JH636049.1"/>
</dbReference>
<name>I0V252_9PSEU</name>
<evidence type="ECO:0000256" key="8">
    <source>
        <dbReference type="ARBA" id="ARBA00022691"/>
    </source>
</evidence>
<evidence type="ECO:0000256" key="10">
    <source>
        <dbReference type="ARBA" id="ARBA00031323"/>
    </source>
</evidence>
<gene>
    <name evidence="12" type="ORF">SacxiDRAFT_1968</name>
</gene>
<keyword evidence="6 12" id="KW-0489">Methyltransferase</keyword>
<dbReference type="PANTHER" id="PTHR11579">
    <property type="entry name" value="PROTEIN-L-ISOASPARTATE O-METHYLTRANSFERASE"/>
    <property type="match status" value="1"/>
</dbReference>
<keyword evidence="8" id="KW-0949">S-adenosyl-L-methionine</keyword>
<evidence type="ECO:0000256" key="5">
    <source>
        <dbReference type="ARBA" id="ARBA00022490"/>
    </source>
</evidence>
<dbReference type="InterPro" id="IPR029063">
    <property type="entry name" value="SAM-dependent_MTases_sf"/>
</dbReference>
<keyword evidence="5" id="KW-0963">Cytoplasm</keyword>
<dbReference type="CDD" id="cd02440">
    <property type="entry name" value="AdoMet_MTases"/>
    <property type="match status" value="1"/>
</dbReference>
<dbReference type="EC" id="2.1.1.77" evidence="3"/>
<dbReference type="GO" id="GO:0005737">
    <property type="term" value="C:cytoplasm"/>
    <property type="evidence" value="ECO:0007669"/>
    <property type="project" value="UniProtKB-SubCell"/>
</dbReference>
<evidence type="ECO:0000256" key="2">
    <source>
        <dbReference type="ARBA" id="ARBA00005369"/>
    </source>
</evidence>
<evidence type="ECO:0000256" key="7">
    <source>
        <dbReference type="ARBA" id="ARBA00022679"/>
    </source>
</evidence>
<evidence type="ECO:0000313" key="12">
    <source>
        <dbReference type="EMBL" id="EID54205.1"/>
    </source>
</evidence>
<dbReference type="InterPro" id="IPR000682">
    <property type="entry name" value="PCMT"/>
</dbReference>
<dbReference type="AlphaFoldDB" id="I0V252"/>
<evidence type="ECO:0000313" key="13">
    <source>
        <dbReference type="Proteomes" id="UP000004691"/>
    </source>
</evidence>
<protein>
    <recommendedName>
        <fullName evidence="4">Protein-L-isoaspartate O-methyltransferase</fullName>
        <ecNumber evidence="3">2.1.1.77</ecNumber>
    </recommendedName>
    <alternativeName>
        <fullName evidence="11">L-isoaspartyl protein carboxyl methyltransferase</fullName>
    </alternativeName>
    <alternativeName>
        <fullName evidence="9">Protein L-isoaspartyl methyltransferase</fullName>
    </alternativeName>
    <alternativeName>
        <fullName evidence="10">Protein-beta-aspartate methyltransferase</fullName>
    </alternativeName>
</protein>
<dbReference type="OrthoDB" id="5143400at2"/>
<dbReference type="Proteomes" id="UP000004691">
    <property type="component" value="Unassembled WGS sequence"/>
</dbReference>
<evidence type="ECO:0000256" key="6">
    <source>
        <dbReference type="ARBA" id="ARBA00022603"/>
    </source>
</evidence>
<evidence type="ECO:0000256" key="1">
    <source>
        <dbReference type="ARBA" id="ARBA00004496"/>
    </source>
</evidence>
<evidence type="ECO:0000256" key="11">
    <source>
        <dbReference type="ARBA" id="ARBA00031350"/>
    </source>
</evidence>
<dbReference type="eggNOG" id="COG2518">
    <property type="taxonomic scope" value="Bacteria"/>
</dbReference>
<dbReference type="PANTHER" id="PTHR11579:SF0">
    <property type="entry name" value="PROTEIN-L-ISOASPARTATE(D-ASPARTATE) O-METHYLTRANSFERASE"/>
    <property type="match status" value="1"/>
</dbReference>
<dbReference type="STRING" id="882086.SacxiDRAFT_1968"/>
<dbReference type="GO" id="GO:0004719">
    <property type="term" value="F:protein-L-isoaspartate (D-aspartate) O-methyltransferase activity"/>
    <property type="evidence" value="ECO:0007669"/>
    <property type="project" value="UniProtKB-EC"/>
</dbReference>
<keyword evidence="7 12" id="KW-0808">Transferase</keyword>
<comment type="subcellular location">
    <subcellularLocation>
        <location evidence="1">Cytoplasm</location>
    </subcellularLocation>
</comment>
<dbReference type="EMBL" id="JH636049">
    <property type="protein sequence ID" value="EID54205.1"/>
    <property type="molecule type" value="Genomic_DNA"/>
</dbReference>
<accession>I0V252</accession>
<comment type="similarity">
    <text evidence="2">Belongs to the methyltransferase superfamily. L-isoaspartyl/D-aspartyl protein methyltransferase family.</text>
</comment>
<keyword evidence="13" id="KW-1185">Reference proteome</keyword>
<dbReference type="SUPFAM" id="SSF53335">
    <property type="entry name" value="S-adenosyl-L-methionine-dependent methyltransferases"/>
    <property type="match status" value="1"/>
</dbReference>
<dbReference type="Gene3D" id="3.40.50.150">
    <property type="entry name" value="Vaccinia Virus protein VP39"/>
    <property type="match status" value="1"/>
</dbReference>
<reference evidence="12 13" key="1">
    <citation type="submission" date="2012-01" db="EMBL/GenBank/DDBJ databases">
        <title>Improved High-Quality Draft sequence of Saccharomonospora xinjiangensis XJ-54.</title>
        <authorList>
            <consortium name="US DOE Joint Genome Institute"/>
            <person name="Lucas S."/>
            <person name="Han J."/>
            <person name="Lapidus A."/>
            <person name="Cheng J.-F."/>
            <person name="Goodwin L."/>
            <person name="Pitluck S."/>
            <person name="Peters L."/>
            <person name="Mikhailova N."/>
            <person name="Teshima H."/>
            <person name="Detter J.C."/>
            <person name="Han C."/>
            <person name="Tapia R."/>
            <person name="Land M."/>
            <person name="Hauser L."/>
            <person name="Kyrpides N."/>
            <person name="Ivanova N."/>
            <person name="Pagani I."/>
            <person name="Brambilla E.-M."/>
            <person name="Klenk H.-P."/>
            <person name="Woyke T."/>
        </authorList>
    </citation>
    <scope>NUCLEOTIDE SEQUENCE [LARGE SCALE GENOMIC DNA]</scope>
    <source>
        <strain evidence="12 13">XJ-54</strain>
    </source>
</reference>
<evidence type="ECO:0000256" key="4">
    <source>
        <dbReference type="ARBA" id="ARBA00013346"/>
    </source>
</evidence>